<evidence type="ECO:0000313" key="8">
    <source>
        <dbReference type="EMBL" id="AYD90786.1"/>
    </source>
</evidence>
<evidence type="ECO:0000256" key="3">
    <source>
        <dbReference type="ARBA" id="ARBA00022755"/>
    </source>
</evidence>
<dbReference type="InterPro" id="IPR004607">
    <property type="entry name" value="GART"/>
</dbReference>
<keyword evidence="3 6" id="KW-0658">Purine biosynthesis</keyword>
<evidence type="ECO:0000259" key="7">
    <source>
        <dbReference type="Pfam" id="PF00551"/>
    </source>
</evidence>
<comment type="similarity">
    <text evidence="4 6">Belongs to the GART family.</text>
</comment>
<sequence length="238" mass="24602">MAPSATPAAAESEAAAPGTVCDRTGPVLRRARLVVLVSGAGSNLLALLEACEEPSYGAQVVAVLADRACAGFDHAARAGVPAQVVAPGDFPDRPHWDQALVRAVTAWEPDLVVCAGFMRLLGPGFLERLPGRVVNTHPSLLPDFPGAHAVRDTLAAGADRSGATLFWVDEGVDTGEHIAQVEVEVLPGDTEATLTQRIKAAETPQLVAQVGRLAREMVRGEGLQGAGAGADPEVAQDV</sequence>
<dbReference type="InterPro" id="IPR001555">
    <property type="entry name" value="GART_AS"/>
</dbReference>
<feature type="binding site" evidence="6">
    <location>
        <position position="93"/>
    </location>
    <ligand>
        <name>(6R)-10-formyltetrahydrofolate</name>
        <dbReference type="ChEBI" id="CHEBI:195366"/>
    </ligand>
</feature>
<dbReference type="GO" id="GO:0004644">
    <property type="term" value="F:phosphoribosylglycinamide formyltransferase activity"/>
    <property type="evidence" value="ECO:0007669"/>
    <property type="project" value="UniProtKB-EC"/>
</dbReference>
<organism evidence="8 9">
    <name type="scientific">Actinomyces lilanjuaniae</name>
    <dbReference type="NCBI Taxonomy" id="2321394"/>
    <lineage>
        <taxon>Bacteria</taxon>
        <taxon>Bacillati</taxon>
        <taxon>Actinomycetota</taxon>
        <taxon>Actinomycetes</taxon>
        <taxon>Actinomycetales</taxon>
        <taxon>Actinomycetaceae</taxon>
        <taxon>Actinomyces</taxon>
    </lineage>
</organism>
<evidence type="ECO:0000256" key="4">
    <source>
        <dbReference type="ARBA" id="ARBA00038440"/>
    </source>
</evidence>
<dbReference type="EC" id="2.1.2.2" evidence="6"/>
<feature type="binding site" evidence="6">
    <location>
        <begin position="41"/>
        <end position="43"/>
    </location>
    <ligand>
        <name>N(1)-(5-phospho-beta-D-ribosyl)glycinamide</name>
        <dbReference type="ChEBI" id="CHEBI:143788"/>
    </ligand>
</feature>
<dbReference type="EMBL" id="CP032514">
    <property type="protein sequence ID" value="AYD90786.1"/>
    <property type="molecule type" value="Genomic_DNA"/>
</dbReference>
<evidence type="ECO:0000256" key="5">
    <source>
        <dbReference type="ARBA" id="ARBA00047664"/>
    </source>
</evidence>
<protein>
    <recommendedName>
        <fullName evidence="6">Phosphoribosylglycinamide formyltransferase</fullName>
        <ecNumber evidence="6">2.1.2.2</ecNumber>
    </recommendedName>
    <alternativeName>
        <fullName evidence="6">5'-phosphoribosylglycinamide transformylase</fullName>
    </alternativeName>
    <alternativeName>
        <fullName evidence="6">GAR transformylase</fullName>
        <shortName evidence="6">GART</shortName>
    </alternativeName>
</protein>
<feature type="active site" description="Proton donor" evidence="6">
    <location>
        <position position="137"/>
    </location>
</feature>
<dbReference type="PANTHER" id="PTHR43369">
    <property type="entry name" value="PHOSPHORIBOSYLGLYCINAMIDE FORMYLTRANSFERASE"/>
    <property type="match status" value="1"/>
</dbReference>
<dbReference type="PANTHER" id="PTHR43369:SF2">
    <property type="entry name" value="PHOSPHORIBOSYLGLYCINAMIDE FORMYLTRANSFERASE"/>
    <property type="match status" value="1"/>
</dbReference>
<gene>
    <name evidence="6" type="primary">purN</name>
    <name evidence="8" type="ORF">D5R93_04020</name>
</gene>
<keyword evidence="9" id="KW-1185">Reference proteome</keyword>
<evidence type="ECO:0000256" key="2">
    <source>
        <dbReference type="ARBA" id="ARBA00022679"/>
    </source>
</evidence>
<dbReference type="InterPro" id="IPR002376">
    <property type="entry name" value="Formyl_transf_N"/>
</dbReference>
<comment type="catalytic activity">
    <reaction evidence="5 6">
        <text>N(1)-(5-phospho-beta-D-ribosyl)glycinamide + (6R)-10-formyltetrahydrofolate = N(2)-formyl-N(1)-(5-phospho-beta-D-ribosyl)glycinamide + (6S)-5,6,7,8-tetrahydrofolate + H(+)</text>
        <dbReference type="Rhea" id="RHEA:15053"/>
        <dbReference type="ChEBI" id="CHEBI:15378"/>
        <dbReference type="ChEBI" id="CHEBI:57453"/>
        <dbReference type="ChEBI" id="CHEBI:143788"/>
        <dbReference type="ChEBI" id="CHEBI:147286"/>
        <dbReference type="ChEBI" id="CHEBI:195366"/>
        <dbReference type="EC" id="2.1.2.2"/>
    </reaction>
</comment>
<feature type="binding site" evidence="6">
    <location>
        <begin position="118"/>
        <end position="121"/>
    </location>
    <ligand>
        <name>(6R)-10-formyltetrahydrofolate</name>
        <dbReference type="ChEBI" id="CHEBI:195366"/>
    </ligand>
</feature>
<dbReference type="CDD" id="cd08645">
    <property type="entry name" value="FMT_core_GART"/>
    <property type="match status" value="1"/>
</dbReference>
<proteinExistence type="inferred from homology"/>
<dbReference type="Proteomes" id="UP000273001">
    <property type="component" value="Chromosome"/>
</dbReference>
<comment type="pathway">
    <text evidence="1 6">Purine metabolism; IMP biosynthesis via de novo pathway; N(2)-formyl-N(1)-(5-phospho-D-ribosyl)glycinamide from N(1)-(5-phospho-D-ribosyl)glycinamide (10-formyl THF route): step 1/1.</text>
</comment>
<feature type="site" description="Raises pKa of active site His" evidence="6">
    <location>
        <position position="173"/>
    </location>
</feature>
<dbReference type="InterPro" id="IPR036477">
    <property type="entry name" value="Formyl_transf_N_sf"/>
</dbReference>
<dbReference type="PROSITE" id="PS00373">
    <property type="entry name" value="GART"/>
    <property type="match status" value="1"/>
</dbReference>
<feature type="domain" description="Formyl transferase N-terminal" evidence="7">
    <location>
        <begin position="32"/>
        <end position="207"/>
    </location>
</feature>
<accession>A0ABM6Z5Z5</accession>
<dbReference type="SUPFAM" id="SSF53328">
    <property type="entry name" value="Formyltransferase"/>
    <property type="match status" value="1"/>
</dbReference>
<comment type="function">
    <text evidence="6">Catalyzes the transfer of a formyl group from 10-formyltetrahydrofolate to 5-phospho-ribosyl-glycinamide (GAR), producing 5-phospho-ribosyl-N-formylglycinamide (FGAR) and tetrahydrofolate.</text>
</comment>
<reference evidence="8 9" key="1">
    <citation type="submission" date="2018-09" db="EMBL/GenBank/DDBJ databases">
        <authorList>
            <person name="Li J."/>
        </authorList>
    </citation>
    <scope>NUCLEOTIDE SEQUENCE [LARGE SCALE GENOMIC DNA]</scope>
    <source>
        <strain evidence="8 9">2129</strain>
    </source>
</reference>
<evidence type="ECO:0000256" key="1">
    <source>
        <dbReference type="ARBA" id="ARBA00005054"/>
    </source>
</evidence>
<feature type="binding site" evidence="6">
    <location>
        <position position="135"/>
    </location>
    <ligand>
        <name>(6R)-10-formyltetrahydrofolate</name>
        <dbReference type="ChEBI" id="CHEBI:195366"/>
    </ligand>
</feature>
<evidence type="ECO:0000313" key="9">
    <source>
        <dbReference type="Proteomes" id="UP000273001"/>
    </source>
</evidence>
<dbReference type="Pfam" id="PF00551">
    <property type="entry name" value="Formyl_trans_N"/>
    <property type="match status" value="1"/>
</dbReference>
<name>A0ABM6Z5Z5_9ACTO</name>
<dbReference type="Gene3D" id="3.40.50.170">
    <property type="entry name" value="Formyl transferase, N-terminal domain"/>
    <property type="match status" value="1"/>
</dbReference>
<dbReference type="NCBIfam" id="TIGR00639">
    <property type="entry name" value="PurN"/>
    <property type="match status" value="1"/>
</dbReference>
<evidence type="ECO:0000256" key="6">
    <source>
        <dbReference type="HAMAP-Rule" id="MF_01930"/>
    </source>
</evidence>
<keyword evidence="2 6" id="KW-0808">Transferase</keyword>
<dbReference type="HAMAP" id="MF_01930">
    <property type="entry name" value="PurN"/>
    <property type="match status" value="1"/>
</dbReference>